<dbReference type="PANTHER" id="PTHR10907:SF47">
    <property type="entry name" value="REGUCALCIN"/>
    <property type="match status" value="1"/>
</dbReference>
<keyword evidence="3" id="KW-0862">Zinc</keyword>
<evidence type="ECO:0000313" key="6">
    <source>
        <dbReference type="Proteomes" id="UP000190852"/>
    </source>
</evidence>
<evidence type="ECO:0000256" key="3">
    <source>
        <dbReference type="PIRSR" id="PIRSR605511-2"/>
    </source>
</evidence>
<feature type="binding site" evidence="3">
    <location>
        <position position="134"/>
    </location>
    <ligand>
        <name>substrate</name>
    </ligand>
</feature>
<feature type="binding site" evidence="3">
    <location>
        <position position="132"/>
    </location>
    <ligand>
        <name>substrate</name>
    </ligand>
</feature>
<evidence type="ECO:0000256" key="1">
    <source>
        <dbReference type="ARBA" id="ARBA00008853"/>
    </source>
</evidence>
<dbReference type="Proteomes" id="UP000190852">
    <property type="component" value="Unassembled WGS sequence"/>
</dbReference>
<keyword evidence="6" id="KW-1185">Reference proteome</keyword>
<evidence type="ECO:0000256" key="2">
    <source>
        <dbReference type="PIRSR" id="PIRSR605511-1"/>
    </source>
</evidence>
<dbReference type="AlphaFoldDB" id="A0A1T5AGE7"/>
<dbReference type="GO" id="GO:0019853">
    <property type="term" value="P:L-ascorbic acid biosynthetic process"/>
    <property type="evidence" value="ECO:0007669"/>
    <property type="project" value="TreeGrafter"/>
</dbReference>
<dbReference type="InterPro" id="IPR013658">
    <property type="entry name" value="SGL"/>
</dbReference>
<feature type="domain" description="SMP-30/Gluconolactonase/LRE-like region" evidence="4">
    <location>
        <begin position="48"/>
        <end position="290"/>
    </location>
</feature>
<dbReference type="EMBL" id="FUYQ01000003">
    <property type="protein sequence ID" value="SKB33899.1"/>
    <property type="molecule type" value="Genomic_DNA"/>
</dbReference>
<dbReference type="Gene3D" id="2.120.10.30">
    <property type="entry name" value="TolB, C-terminal domain"/>
    <property type="match status" value="1"/>
</dbReference>
<keyword evidence="3" id="KW-0479">Metal-binding</keyword>
<feature type="binding site" evidence="3">
    <location>
        <position position="180"/>
    </location>
    <ligand>
        <name>a divalent metal cation</name>
        <dbReference type="ChEBI" id="CHEBI:60240"/>
    </ligand>
</feature>
<dbReference type="GO" id="GO:0004341">
    <property type="term" value="F:gluconolactonase activity"/>
    <property type="evidence" value="ECO:0007669"/>
    <property type="project" value="TreeGrafter"/>
</dbReference>
<accession>A0A1T5AGE7</accession>
<comment type="cofactor">
    <cofactor evidence="3">
        <name>Zn(2+)</name>
        <dbReference type="ChEBI" id="CHEBI:29105"/>
    </cofactor>
    <text evidence="3">Binds 1 divalent metal cation per subunit.</text>
</comment>
<protein>
    <submittedName>
        <fullName evidence="5">Sugar lactone lactonase YvrE</fullName>
    </submittedName>
</protein>
<reference evidence="6" key="1">
    <citation type="submission" date="2017-02" db="EMBL/GenBank/DDBJ databases">
        <authorList>
            <person name="Varghese N."/>
            <person name="Submissions S."/>
        </authorList>
    </citation>
    <scope>NUCLEOTIDE SEQUENCE [LARGE SCALE GENOMIC DNA]</scope>
    <source>
        <strain evidence="6">DSM 24967</strain>
    </source>
</reference>
<organism evidence="5 6">
    <name type="scientific">Parabacteroides chartae</name>
    <dbReference type="NCBI Taxonomy" id="1037355"/>
    <lineage>
        <taxon>Bacteria</taxon>
        <taxon>Pseudomonadati</taxon>
        <taxon>Bacteroidota</taxon>
        <taxon>Bacteroidia</taxon>
        <taxon>Bacteroidales</taxon>
        <taxon>Tannerellaceae</taxon>
        <taxon>Parabacteroides</taxon>
    </lineage>
</organism>
<dbReference type="GO" id="GO:0005509">
    <property type="term" value="F:calcium ion binding"/>
    <property type="evidence" value="ECO:0007669"/>
    <property type="project" value="TreeGrafter"/>
</dbReference>
<dbReference type="PRINTS" id="PR01790">
    <property type="entry name" value="SMP30FAMILY"/>
</dbReference>
<proteinExistence type="inferred from homology"/>
<sequence length="324" mass="34832">MKTSAMLDSLTSLALALPAFCFLFLSSCSGNTLTEKPVVAFEAKATTGEGSIWHPERKSLFWVDIEGKTLYEYLPGLETCNTWTFDRMVSTVVPETDSTVVVSLQNEIVRVNLLTGANEHVASIDDVAGTVRCNDGKCDPEGRLWVGTMGFGAPKGAGKLYTVTRDGVVTVKLDSVTISNGIVWTADKRFMYYNDTPTGKVARYKFDASTGNIEFDGIAVTLAEGTGSPDGMTIDRNGNLWVAQWGGYGVYCYNPQTGELLKKIELPAPNVASCAFGGENLDILYITTARAGLSESDLAKYPQSGSLFVCKPGAVGVKASKFTK</sequence>
<feature type="binding site" evidence="3">
    <location>
        <position position="230"/>
    </location>
    <ligand>
        <name>a divalent metal cation</name>
        <dbReference type="ChEBI" id="CHEBI:60240"/>
    </ligand>
</feature>
<dbReference type="InterPro" id="IPR011042">
    <property type="entry name" value="6-blade_b-propeller_TolB-like"/>
</dbReference>
<feature type="binding site" evidence="3">
    <location>
        <position position="49"/>
    </location>
    <ligand>
        <name>a divalent metal cation</name>
        <dbReference type="ChEBI" id="CHEBI:60240"/>
    </ligand>
</feature>
<gene>
    <name evidence="5" type="ORF">SAMN05660349_00689</name>
</gene>
<feature type="active site" description="Proton donor/acceptor" evidence="2">
    <location>
        <position position="230"/>
    </location>
</feature>
<name>A0A1T5AGE7_9BACT</name>
<dbReference type="PROSITE" id="PS51257">
    <property type="entry name" value="PROKAR_LIPOPROTEIN"/>
    <property type="match status" value="1"/>
</dbReference>
<dbReference type="Pfam" id="PF08450">
    <property type="entry name" value="SGL"/>
    <property type="match status" value="1"/>
</dbReference>
<evidence type="ECO:0000313" key="5">
    <source>
        <dbReference type="EMBL" id="SKB33899.1"/>
    </source>
</evidence>
<dbReference type="InterPro" id="IPR005511">
    <property type="entry name" value="SMP-30"/>
</dbReference>
<evidence type="ECO:0000259" key="4">
    <source>
        <dbReference type="Pfam" id="PF08450"/>
    </source>
</evidence>
<dbReference type="SUPFAM" id="SSF63829">
    <property type="entry name" value="Calcium-dependent phosphotriesterase"/>
    <property type="match status" value="1"/>
</dbReference>
<dbReference type="PANTHER" id="PTHR10907">
    <property type="entry name" value="REGUCALCIN"/>
    <property type="match status" value="1"/>
</dbReference>
<comment type="similarity">
    <text evidence="1">Belongs to the SMP-30/CGR1 family.</text>
</comment>